<dbReference type="CDD" id="cd01650">
    <property type="entry name" value="RT_nLTR_like"/>
    <property type="match status" value="1"/>
</dbReference>
<protein>
    <submittedName>
        <fullName evidence="3">Uncharacterized protein LOC108844873</fullName>
    </submittedName>
</protein>
<dbReference type="InterPro" id="IPR044730">
    <property type="entry name" value="RNase_H-like_dom_plant"/>
</dbReference>
<dbReference type="PANTHER" id="PTHR33116:SF86">
    <property type="entry name" value="REVERSE TRANSCRIPTASE DOMAIN-CONTAINING PROTEIN"/>
    <property type="match status" value="1"/>
</dbReference>
<dbReference type="PANTHER" id="PTHR33116">
    <property type="entry name" value="REVERSE TRANSCRIPTASE ZINC-BINDING DOMAIN-CONTAINING PROTEIN-RELATED-RELATED"/>
    <property type="match status" value="1"/>
</dbReference>
<sequence>MNRMRDLKVEIEGAYKEEETYWKEICKNTWLKEGDRNTKVFHGWAQTRKMKNRISSLMDHNGVEHFPEDEKGEIAVKYFEDLFHSASPADASELLEDFVPIVTERMNQLLTAPVSDNEIKKAVKAVKSDSAPGADGMTGKFFQSYWNITGAQITKEVKDFFAGGELPQDWNFTQLCLLPKKPNPTLITDLRPISLCSVVYKIISNVLCARLKRILPQIVSPTQGAFVSGRLISDNLLIAHEMIHGLKTNPNCKEEYIAIKIDMSKAYDRVEWDFLKLLFEKMGFTRTWIDWVMKCVRSVSYTVLLNGQTHGHIQPQRGIRQGDPLSPFIFILCAEALVHVMNRAEQRGAIHGMKLTRKCPSVQHLLFADDSFFLCKANLPEVQEFLRCLKLYGDSSGQFINFQKSAIMFGANVDPIMKRLIAEISGIDKEGGDGKYLGLPECFSGSKQQLLAFIGEKPSKRLKGWFAKKVSMSGKEVLLKSIAMALPVYAMSCFRLTKHHCQKIMSAMASFWWNACEDKNKIHWLSWDKLCMSKDNGGLGFRDIEDFNQALLAKQAWRLMNEPNSLLAQIYKGRYYASKDFLDCSKGFRPSYAWRSITFGKELLKKGLYRSVGTGENTFIWTDNWIMDSTPRLPVNKERDIEVNRKVSSLLNVNGQWDQEILQRLFPPNEVSRILKISPGNVEDRDIWAFTDQGAYTVKSGYWFAANVVKNPTMQRSQQAQEVIDLKKKIWKVKTLPKIRMFLWRAVSGALAVAERLNTRGMQVNETCKLCNADTESINHVLFQCQPAKDLLQVTNFPADTQPPRSLLENVKIAIKLTAEANIGTEKNRAIPWLLWSIWKNRNAILYAGVQESITVIINQALTEEAAWTAINFPTPPIIVVPDRLVITDSWQRPQQGVIKCNIHANWRSAAFLIGVSWISRDHQGNVLHHARDALTSSPNRIEAELRCTIWAMQSLKDLGFPHIIIGLDLLSAFQAIVNVVNWPRFRHLLRSIDKLRESFQSVEFEHESQSTNIIARDIARSVLRDGRFRSYMALGGPAWLHDRIQREAANVNL</sequence>
<dbReference type="Pfam" id="PF00078">
    <property type="entry name" value="RVT_1"/>
    <property type="match status" value="1"/>
</dbReference>
<dbReference type="OrthoDB" id="1092063at2759"/>
<keyword evidence="2" id="KW-1185">Reference proteome</keyword>
<evidence type="ECO:0000313" key="2">
    <source>
        <dbReference type="Proteomes" id="UP000504610"/>
    </source>
</evidence>
<dbReference type="Pfam" id="PF13966">
    <property type="entry name" value="zf-RVT"/>
    <property type="match status" value="1"/>
</dbReference>
<dbReference type="Gene3D" id="3.30.420.10">
    <property type="entry name" value="Ribonuclease H-like superfamily/Ribonuclease H"/>
    <property type="match status" value="1"/>
</dbReference>
<dbReference type="PROSITE" id="PS50878">
    <property type="entry name" value="RT_POL"/>
    <property type="match status" value="1"/>
</dbReference>
<dbReference type="AlphaFoldDB" id="A0A6J0MMD9"/>
<dbReference type="Pfam" id="PF13456">
    <property type="entry name" value="RVT_3"/>
    <property type="match status" value="1"/>
</dbReference>
<dbReference type="SUPFAM" id="SSF56672">
    <property type="entry name" value="DNA/RNA polymerases"/>
    <property type="match status" value="1"/>
</dbReference>
<dbReference type="GO" id="GO:0003676">
    <property type="term" value="F:nucleic acid binding"/>
    <property type="evidence" value="ECO:0007669"/>
    <property type="project" value="InterPro"/>
</dbReference>
<reference evidence="2" key="1">
    <citation type="journal article" date="2019" name="Database">
        <title>The radish genome database (RadishGD): an integrated information resource for radish genomics.</title>
        <authorList>
            <person name="Yu H.J."/>
            <person name="Baek S."/>
            <person name="Lee Y.J."/>
            <person name="Cho A."/>
            <person name="Mun J.H."/>
        </authorList>
    </citation>
    <scope>NUCLEOTIDE SEQUENCE [LARGE SCALE GENOMIC DNA]</scope>
    <source>
        <strain evidence="2">cv. WK10039</strain>
    </source>
</reference>
<accession>A0A6J0MMD9</accession>
<evidence type="ECO:0000313" key="3">
    <source>
        <dbReference type="RefSeq" id="XP_018473662.1"/>
    </source>
</evidence>
<feature type="domain" description="Reverse transcriptase" evidence="1">
    <location>
        <begin position="159"/>
        <end position="441"/>
    </location>
</feature>
<dbReference type="GeneID" id="108844873"/>
<proteinExistence type="predicted"/>
<dbReference type="InterPro" id="IPR043502">
    <property type="entry name" value="DNA/RNA_pol_sf"/>
</dbReference>
<dbReference type="Proteomes" id="UP000504610">
    <property type="component" value="Chromosome 3"/>
</dbReference>
<dbReference type="InterPro" id="IPR036397">
    <property type="entry name" value="RNaseH_sf"/>
</dbReference>
<dbReference type="InterPro" id="IPR000477">
    <property type="entry name" value="RT_dom"/>
</dbReference>
<dbReference type="InterPro" id="IPR026960">
    <property type="entry name" value="RVT-Znf"/>
</dbReference>
<organism evidence="2 3">
    <name type="scientific">Raphanus sativus</name>
    <name type="common">Radish</name>
    <name type="synonym">Raphanus raphanistrum var. sativus</name>
    <dbReference type="NCBI Taxonomy" id="3726"/>
    <lineage>
        <taxon>Eukaryota</taxon>
        <taxon>Viridiplantae</taxon>
        <taxon>Streptophyta</taxon>
        <taxon>Embryophyta</taxon>
        <taxon>Tracheophyta</taxon>
        <taxon>Spermatophyta</taxon>
        <taxon>Magnoliopsida</taxon>
        <taxon>eudicotyledons</taxon>
        <taxon>Gunneridae</taxon>
        <taxon>Pentapetalae</taxon>
        <taxon>rosids</taxon>
        <taxon>malvids</taxon>
        <taxon>Brassicales</taxon>
        <taxon>Brassicaceae</taxon>
        <taxon>Brassiceae</taxon>
        <taxon>Raphanus</taxon>
    </lineage>
</organism>
<dbReference type="InterPro" id="IPR002156">
    <property type="entry name" value="RNaseH_domain"/>
</dbReference>
<reference evidence="3" key="2">
    <citation type="submission" date="2025-08" db="UniProtKB">
        <authorList>
            <consortium name="RefSeq"/>
        </authorList>
    </citation>
    <scope>IDENTIFICATION</scope>
    <source>
        <tissue evidence="3">Leaf</tissue>
    </source>
</reference>
<dbReference type="RefSeq" id="XP_018473662.1">
    <property type="nucleotide sequence ID" value="XM_018618160.1"/>
</dbReference>
<dbReference type="KEGG" id="rsz:108844873"/>
<dbReference type="GO" id="GO:0004523">
    <property type="term" value="F:RNA-DNA hybrid ribonuclease activity"/>
    <property type="evidence" value="ECO:0007669"/>
    <property type="project" value="InterPro"/>
</dbReference>
<name>A0A6J0MMD9_RAPSA</name>
<dbReference type="CDD" id="cd06222">
    <property type="entry name" value="RNase_H_like"/>
    <property type="match status" value="1"/>
</dbReference>
<gene>
    <name evidence="3" type="primary">LOC108844873</name>
</gene>
<evidence type="ECO:0000259" key="1">
    <source>
        <dbReference type="PROSITE" id="PS50878"/>
    </source>
</evidence>